<dbReference type="InterPro" id="IPR001867">
    <property type="entry name" value="OmpR/PhoB-type_DNA-bd"/>
</dbReference>
<evidence type="ECO:0000256" key="5">
    <source>
        <dbReference type="PROSITE-ProRule" id="PRU01091"/>
    </source>
</evidence>
<dbReference type="EMBL" id="CP132315">
    <property type="protein sequence ID" value="WLS06352.1"/>
    <property type="molecule type" value="Genomic_DNA"/>
</dbReference>
<keyword evidence="9" id="KW-1185">Reference proteome</keyword>
<reference evidence="8 9" key="1">
    <citation type="submission" date="2023-08" db="EMBL/GenBank/DDBJ databases">
        <title>Pathogen: clinical or host-associated sample.</title>
        <authorList>
            <person name="Hergert J."/>
            <person name="Casey R."/>
            <person name="Wagner J."/>
            <person name="Young E.L."/>
            <person name="Oakeson K.F."/>
        </authorList>
    </citation>
    <scope>NUCLEOTIDE SEQUENCE [LARGE SCALE GENOMIC DNA]</scope>
    <source>
        <strain evidence="8 9">UPHL-collab-2</strain>
        <plasmid evidence="8 9">unnamed1</plasmid>
    </source>
</reference>
<keyword evidence="8" id="KW-0614">Plasmid</keyword>
<dbReference type="Pfam" id="PF00072">
    <property type="entry name" value="Response_reg"/>
    <property type="match status" value="1"/>
</dbReference>
<dbReference type="SUPFAM" id="SSF46894">
    <property type="entry name" value="C-terminal effector domain of the bipartite response regulators"/>
    <property type="match status" value="1"/>
</dbReference>
<accession>A0ABY9KCX8</accession>
<dbReference type="InterPro" id="IPR001789">
    <property type="entry name" value="Sig_transdc_resp-reg_receiver"/>
</dbReference>
<dbReference type="SMART" id="SM00448">
    <property type="entry name" value="REC"/>
    <property type="match status" value="1"/>
</dbReference>
<evidence type="ECO:0000256" key="3">
    <source>
        <dbReference type="ARBA" id="ARBA00023163"/>
    </source>
</evidence>
<keyword evidence="2 5" id="KW-0238">DNA-binding</keyword>
<dbReference type="InterPro" id="IPR039420">
    <property type="entry name" value="WalR-like"/>
</dbReference>
<keyword evidence="1" id="KW-0805">Transcription regulation</keyword>
<organism evidence="8 9">
    <name type="scientific">Shinella oryzae</name>
    <dbReference type="NCBI Taxonomy" id="2871820"/>
    <lineage>
        <taxon>Bacteria</taxon>
        <taxon>Pseudomonadati</taxon>
        <taxon>Pseudomonadota</taxon>
        <taxon>Alphaproteobacteria</taxon>
        <taxon>Hyphomicrobiales</taxon>
        <taxon>Rhizobiaceae</taxon>
        <taxon>Shinella</taxon>
    </lineage>
</organism>
<dbReference type="Gene3D" id="3.40.50.2300">
    <property type="match status" value="1"/>
</dbReference>
<evidence type="ECO:0000313" key="9">
    <source>
        <dbReference type="Proteomes" id="UP001225788"/>
    </source>
</evidence>
<dbReference type="PROSITE" id="PS51755">
    <property type="entry name" value="OMPR_PHOB"/>
    <property type="match status" value="1"/>
</dbReference>
<name>A0ABY9KCX8_9HYPH</name>
<evidence type="ECO:0000313" key="8">
    <source>
        <dbReference type="EMBL" id="WLS06352.1"/>
    </source>
</evidence>
<dbReference type="Gene3D" id="1.10.10.10">
    <property type="entry name" value="Winged helix-like DNA-binding domain superfamily/Winged helix DNA-binding domain"/>
    <property type="match status" value="1"/>
</dbReference>
<dbReference type="SMART" id="SM00862">
    <property type="entry name" value="Trans_reg_C"/>
    <property type="match status" value="1"/>
</dbReference>
<feature type="DNA-binding region" description="OmpR/PhoB-type" evidence="5">
    <location>
        <begin position="140"/>
        <end position="239"/>
    </location>
</feature>
<gene>
    <name evidence="8" type="ORF">Q9315_21165</name>
</gene>
<dbReference type="PANTHER" id="PTHR48111:SF67">
    <property type="entry name" value="TRANSCRIPTIONAL REGULATORY PROTEIN TCTD"/>
    <property type="match status" value="1"/>
</dbReference>
<dbReference type="InterPro" id="IPR036388">
    <property type="entry name" value="WH-like_DNA-bd_sf"/>
</dbReference>
<evidence type="ECO:0000256" key="2">
    <source>
        <dbReference type="ARBA" id="ARBA00023125"/>
    </source>
</evidence>
<dbReference type="PROSITE" id="PS50110">
    <property type="entry name" value="RESPONSE_REGULATORY"/>
    <property type="match status" value="1"/>
</dbReference>
<keyword evidence="4" id="KW-0597">Phosphoprotein</keyword>
<dbReference type="PANTHER" id="PTHR48111">
    <property type="entry name" value="REGULATOR OF RPOS"/>
    <property type="match status" value="1"/>
</dbReference>
<dbReference type="RefSeq" id="WP_306162673.1">
    <property type="nucleotide sequence ID" value="NZ_CP132315.1"/>
</dbReference>
<proteinExistence type="predicted"/>
<dbReference type="InterPro" id="IPR011006">
    <property type="entry name" value="CheY-like_superfamily"/>
</dbReference>
<dbReference type="SUPFAM" id="SSF52172">
    <property type="entry name" value="CheY-like"/>
    <property type="match status" value="1"/>
</dbReference>
<feature type="modified residue" description="4-aspartylphosphate" evidence="4">
    <location>
        <position position="65"/>
    </location>
</feature>
<sequence length="245" mass="26953">MSMIARFNSMTEKPIRTIFLEDDQVLRKSLADFLSLNSISVVDVASVSAFRKAIVAGDFDVALIDLGLPDGSGFDVARELRGTGIGLIIITARSGLADRLQGYQYGADLYFTKPVDGTELVLAIRNLARRLRRAENDAVPRPTTDAKWTFDRTGQRLIAPTGVSIKLSGREAAFVEQLSKAGGETVSRDELTLALGYRDIDSESRRVDAVLRRLRQKARALDMELPVHAVHSLGFRFSAKLSTIK</sequence>
<evidence type="ECO:0000259" key="7">
    <source>
        <dbReference type="PROSITE" id="PS51755"/>
    </source>
</evidence>
<dbReference type="Proteomes" id="UP001225788">
    <property type="component" value="Plasmid unnamed1"/>
</dbReference>
<evidence type="ECO:0000256" key="4">
    <source>
        <dbReference type="PROSITE-ProRule" id="PRU00169"/>
    </source>
</evidence>
<evidence type="ECO:0000256" key="1">
    <source>
        <dbReference type="ARBA" id="ARBA00023015"/>
    </source>
</evidence>
<geneLocation type="plasmid" evidence="8 9">
    <name>unnamed1</name>
</geneLocation>
<feature type="domain" description="OmpR/PhoB-type" evidence="7">
    <location>
        <begin position="140"/>
        <end position="239"/>
    </location>
</feature>
<dbReference type="Pfam" id="PF00486">
    <property type="entry name" value="Trans_reg_C"/>
    <property type="match status" value="1"/>
</dbReference>
<evidence type="ECO:0000259" key="6">
    <source>
        <dbReference type="PROSITE" id="PS50110"/>
    </source>
</evidence>
<protein>
    <submittedName>
        <fullName evidence="8">Response regulator transcription factor</fullName>
    </submittedName>
</protein>
<feature type="domain" description="Response regulatory" evidence="6">
    <location>
        <begin position="16"/>
        <end position="128"/>
    </location>
</feature>
<keyword evidence="3" id="KW-0804">Transcription</keyword>
<dbReference type="InterPro" id="IPR016032">
    <property type="entry name" value="Sig_transdc_resp-reg_C-effctor"/>
</dbReference>